<reference evidence="7" key="1">
    <citation type="journal article" date="2019" name="Int. J. Syst. Evol. Microbiol.">
        <title>The Global Catalogue of Microorganisms (GCM) 10K type strain sequencing project: providing services to taxonomists for standard genome sequencing and annotation.</title>
        <authorList>
            <consortium name="The Broad Institute Genomics Platform"/>
            <consortium name="The Broad Institute Genome Sequencing Center for Infectious Disease"/>
            <person name="Wu L."/>
            <person name="Ma J."/>
        </authorList>
    </citation>
    <scope>NUCLEOTIDE SEQUENCE [LARGE SCALE GENOMIC DNA]</scope>
    <source>
        <strain evidence="7">JCM 4087</strain>
    </source>
</reference>
<keyword evidence="3" id="KW-0731">Sigma factor</keyword>
<dbReference type="NCBIfam" id="TIGR02937">
    <property type="entry name" value="sigma70-ECF"/>
    <property type="match status" value="1"/>
</dbReference>
<name>A0ABW1EMV5_9BACT</name>
<accession>A0ABW1EMV5</accession>
<dbReference type="Pfam" id="PF07638">
    <property type="entry name" value="Sigma70_ECF"/>
    <property type="match status" value="1"/>
</dbReference>
<dbReference type="SUPFAM" id="SSF88659">
    <property type="entry name" value="Sigma3 and sigma4 domains of RNA polymerase sigma factors"/>
    <property type="match status" value="1"/>
</dbReference>
<evidence type="ECO:0000313" key="6">
    <source>
        <dbReference type="EMBL" id="MFC5865216.1"/>
    </source>
</evidence>
<evidence type="ECO:0000256" key="1">
    <source>
        <dbReference type="ARBA" id="ARBA00010641"/>
    </source>
</evidence>
<organism evidence="6 7">
    <name type="scientific">Acidicapsa dinghuensis</name>
    <dbReference type="NCBI Taxonomy" id="2218256"/>
    <lineage>
        <taxon>Bacteria</taxon>
        <taxon>Pseudomonadati</taxon>
        <taxon>Acidobacteriota</taxon>
        <taxon>Terriglobia</taxon>
        <taxon>Terriglobales</taxon>
        <taxon>Acidobacteriaceae</taxon>
        <taxon>Acidicapsa</taxon>
    </lineage>
</organism>
<dbReference type="Gene3D" id="1.10.1740.10">
    <property type="match status" value="1"/>
</dbReference>
<dbReference type="PANTHER" id="PTHR43133">
    <property type="entry name" value="RNA POLYMERASE ECF-TYPE SIGMA FACTO"/>
    <property type="match status" value="1"/>
</dbReference>
<dbReference type="PANTHER" id="PTHR43133:SF39">
    <property type="entry name" value="SIMILAR TO RNA POLYMERASE SIGMA-E FACTOR"/>
    <property type="match status" value="1"/>
</dbReference>
<evidence type="ECO:0000256" key="4">
    <source>
        <dbReference type="ARBA" id="ARBA00023163"/>
    </source>
</evidence>
<dbReference type="Proteomes" id="UP001596091">
    <property type="component" value="Unassembled WGS sequence"/>
</dbReference>
<dbReference type="EMBL" id="JBHSPH010000017">
    <property type="protein sequence ID" value="MFC5865216.1"/>
    <property type="molecule type" value="Genomic_DNA"/>
</dbReference>
<dbReference type="InterPro" id="IPR011517">
    <property type="entry name" value="RNA_pol_sigma70_ECF-like"/>
</dbReference>
<dbReference type="InterPro" id="IPR014284">
    <property type="entry name" value="RNA_pol_sigma-70_dom"/>
</dbReference>
<dbReference type="NCBIfam" id="TIGR02999">
    <property type="entry name" value="Sig-70_X6"/>
    <property type="match status" value="1"/>
</dbReference>
<dbReference type="InterPro" id="IPR039425">
    <property type="entry name" value="RNA_pol_sigma-70-like"/>
</dbReference>
<comment type="similarity">
    <text evidence="1">Belongs to the sigma-70 factor family. ECF subfamily.</text>
</comment>
<proteinExistence type="inferred from homology"/>
<evidence type="ECO:0000259" key="5">
    <source>
        <dbReference type="Pfam" id="PF07638"/>
    </source>
</evidence>
<keyword evidence="7" id="KW-1185">Reference proteome</keyword>
<comment type="caution">
    <text evidence="6">The sequence shown here is derived from an EMBL/GenBank/DDBJ whole genome shotgun (WGS) entry which is preliminary data.</text>
</comment>
<evidence type="ECO:0000256" key="2">
    <source>
        <dbReference type="ARBA" id="ARBA00023015"/>
    </source>
</evidence>
<sequence length="184" mass="20919">MDSAQITQLLQDASEGDKEASERLIRVVYADLHRLASRYLSGERPGHILQTTALVNETYFRLFGGEPLKMNNRAHFFAVAATQMRRILVDDARSRRARKRDGIQIELDEAFHVTSGKDAEIVALDDALKALEEAYPENAKVVELRFFGGYTNEEVAEILDESVAKVRRDWEFARAWLYDKLAAS</sequence>
<evidence type="ECO:0000313" key="7">
    <source>
        <dbReference type="Proteomes" id="UP001596091"/>
    </source>
</evidence>
<dbReference type="RefSeq" id="WP_263342569.1">
    <property type="nucleotide sequence ID" value="NZ_JAGSYH010000013.1"/>
</dbReference>
<keyword evidence="2" id="KW-0805">Transcription regulation</keyword>
<protein>
    <submittedName>
        <fullName evidence="6">Sigma-70 family RNA polymerase sigma factor</fullName>
    </submittedName>
</protein>
<dbReference type="InterPro" id="IPR013324">
    <property type="entry name" value="RNA_pol_sigma_r3/r4-like"/>
</dbReference>
<dbReference type="InterPro" id="IPR053812">
    <property type="entry name" value="HTH_Sigma70_ECF-like"/>
</dbReference>
<dbReference type="Gene3D" id="1.10.10.10">
    <property type="entry name" value="Winged helix-like DNA-binding domain superfamily/Winged helix DNA-binding domain"/>
    <property type="match status" value="1"/>
</dbReference>
<dbReference type="SUPFAM" id="SSF88946">
    <property type="entry name" value="Sigma2 domain of RNA polymerase sigma factors"/>
    <property type="match status" value="1"/>
</dbReference>
<keyword evidence="4" id="KW-0804">Transcription</keyword>
<evidence type="ECO:0000256" key="3">
    <source>
        <dbReference type="ARBA" id="ARBA00023082"/>
    </source>
</evidence>
<dbReference type="InterPro" id="IPR036388">
    <property type="entry name" value="WH-like_DNA-bd_sf"/>
</dbReference>
<feature type="domain" description="RNA polymerase sigma-70 ECF-like HTH" evidence="5">
    <location>
        <begin position="4"/>
        <end position="181"/>
    </location>
</feature>
<dbReference type="InterPro" id="IPR013325">
    <property type="entry name" value="RNA_pol_sigma_r2"/>
</dbReference>
<gene>
    <name evidence="6" type="ORF">ACFPT7_23120</name>
</gene>